<keyword evidence="4" id="KW-0328">Glycosyltransferase</keyword>
<dbReference type="EMBL" id="MVFC01000025">
    <property type="protein sequence ID" value="OON74961.1"/>
    <property type="molecule type" value="Genomic_DNA"/>
</dbReference>
<dbReference type="GO" id="GO:0004376">
    <property type="term" value="F:GPI mannosyltransferase activity"/>
    <property type="evidence" value="ECO:0007669"/>
    <property type="project" value="InterPro"/>
</dbReference>
<protein>
    <submittedName>
        <fullName evidence="11">Uncharacterized protein</fullName>
    </submittedName>
</protein>
<feature type="transmembrane region" description="Helical" evidence="10">
    <location>
        <begin position="134"/>
        <end position="156"/>
    </location>
</feature>
<feature type="transmembrane region" description="Helical" evidence="10">
    <location>
        <begin position="298"/>
        <end position="316"/>
    </location>
</feature>
<dbReference type="STRING" id="83656.B1H18_24065"/>
<evidence type="ECO:0000256" key="9">
    <source>
        <dbReference type="ARBA" id="ARBA00023136"/>
    </source>
</evidence>
<feature type="transmembrane region" description="Helical" evidence="10">
    <location>
        <begin position="237"/>
        <end position="257"/>
    </location>
</feature>
<dbReference type="GO" id="GO:0006506">
    <property type="term" value="P:GPI anchor biosynthetic process"/>
    <property type="evidence" value="ECO:0007669"/>
    <property type="project" value="UniProtKB-UniPathway"/>
</dbReference>
<dbReference type="UniPathway" id="UPA00196"/>
<evidence type="ECO:0000256" key="1">
    <source>
        <dbReference type="ARBA" id="ARBA00004477"/>
    </source>
</evidence>
<comment type="subcellular location">
    <subcellularLocation>
        <location evidence="1">Endoplasmic reticulum membrane</location>
        <topology evidence="1">Multi-pass membrane protein</topology>
    </subcellularLocation>
</comment>
<gene>
    <name evidence="11" type="ORF">B1H18_24065</name>
</gene>
<name>A0A1V4A3T0_9ACTN</name>
<feature type="transmembrane region" description="Helical" evidence="10">
    <location>
        <begin position="352"/>
        <end position="368"/>
    </location>
</feature>
<keyword evidence="8 10" id="KW-1133">Transmembrane helix</keyword>
<evidence type="ECO:0000256" key="6">
    <source>
        <dbReference type="ARBA" id="ARBA00022692"/>
    </source>
</evidence>
<dbReference type="GO" id="GO:0016020">
    <property type="term" value="C:membrane"/>
    <property type="evidence" value="ECO:0007669"/>
    <property type="project" value="GOC"/>
</dbReference>
<feature type="transmembrane region" description="Helical" evidence="10">
    <location>
        <begin position="380"/>
        <end position="403"/>
    </location>
</feature>
<dbReference type="GO" id="GO:0000009">
    <property type="term" value="F:alpha-1,6-mannosyltransferase activity"/>
    <property type="evidence" value="ECO:0007669"/>
    <property type="project" value="InterPro"/>
</dbReference>
<dbReference type="PANTHER" id="PTHR12468:SF2">
    <property type="entry name" value="GPI MANNOSYLTRANSFERASE 2"/>
    <property type="match status" value="1"/>
</dbReference>
<dbReference type="Proteomes" id="UP000190539">
    <property type="component" value="Unassembled WGS sequence"/>
</dbReference>
<feature type="transmembrane region" description="Helical" evidence="10">
    <location>
        <begin position="328"/>
        <end position="346"/>
    </location>
</feature>
<comment type="pathway">
    <text evidence="2">Glycolipid biosynthesis; glycosylphosphatidylinositol-anchor biosynthesis.</text>
</comment>
<keyword evidence="12" id="KW-1185">Reference proteome</keyword>
<dbReference type="InterPro" id="IPR007315">
    <property type="entry name" value="PIG-V/Gpi18"/>
</dbReference>
<keyword evidence="3" id="KW-0337">GPI-anchor biosynthesis</keyword>
<comment type="caution">
    <text evidence="11">The sequence shown here is derived from an EMBL/GenBank/DDBJ whole genome shotgun (WGS) entry which is preliminary data.</text>
</comment>
<organism evidence="11 12">
    <name type="scientific">Streptomyces tsukubensis</name>
    <dbReference type="NCBI Taxonomy" id="83656"/>
    <lineage>
        <taxon>Bacteria</taxon>
        <taxon>Bacillati</taxon>
        <taxon>Actinomycetota</taxon>
        <taxon>Actinomycetes</taxon>
        <taxon>Kitasatosporales</taxon>
        <taxon>Streptomycetaceae</taxon>
        <taxon>Streptomyces</taxon>
    </lineage>
</organism>
<dbReference type="AlphaFoldDB" id="A0A1V4A3T0"/>
<keyword evidence="6 10" id="KW-0812">Transmembrane</keyword>
<evidence type="ECO:0000256" key="10">
    <source>
        <dbReference type="SAM" id="Phobius"/>
    </source>
</evidence>
<evidence type="ECO:0000256" key="5">
    <source>
        <dbReference type="ARBA" id="ARBA00022679"/>
    </source>
</evidence>
<reference evidence="11 12" key="1">
    <citation type="submission" date="2017-02" db="EMBL/GenBank/DDBJ databases">
        <title>Draft Genome Sequence of Streptomyces tsukubaensis F601, a Producer of the immunosuppressant tacrolimus FK506.</title>
        <authorList>
            <person name="Zong G."/>
            <person name="Zhong C."/>
            <person name="Fu J."/>
            <person name="Qin R."/>
            <person name="Cao G."/>
        </authorList>
    </citation>
    <scope>NUCLEOTIDE SEQUENCE [LARGE SCALE GENOMIC DNA]</scope>
    <source>
        <strain evidence="11 12">F601</strain>
    </source>
</reference>
<evidence type="ECO:0000256" key="2">
    <source>
        <dbReference type="ARBA" id="ARBA00004687"/>
    </source>
</evidence>
<feature type="transmembrane region" description="Helical" evidence="10">
    <location>
        <begin position="20"/>
        <end position="44"/>
    </location>
</feature>
<keyword evidence="7" id="KW-0256">Endoplasmic reticulum</keyword>
<evidence type="ECO:0000256" key="7">
    <source>
        <dbReference type="ARBA" id="ARBA00022824"/>
    </source>
</evidence>
<keyword evidence="9 10" id="KW-0472">Membrane</keyword>
<dbReference type="Pfam" id="PF04188">
    <property type="entry name" value="Mannosyl_trans2"/>
    <property type="match status" value="1"/>
</dbReference>
<proteinExistence type="predicted"/>
<evidence type="ECO:0000313" key="12">
    <source>
        <dbReference type="Proteomes" id="UP000190539"/>
    </source>
</evidence>
<feature type="transmembrane region" description="Helical" evidence="10">
    <location>
        <begin position="176"/>
        <end position="209"/>
    </location>
</feature>
<evidence type="ECO:0000256" key="3">
    <source>
        <dbReference type="ARBA" id="ARBA00022502"/>
    </source>
</evidence>
<feature type="transmembrane region" description="Helical" evidence="10">
    <location>
        <begin position="101"/>
        <end position="122"/>
    </location>
</feature>
<evidence type="ECO:0000256" key="4">
    <source>
        <dbReference type="ARBA" id="ARBA00022676"/>
    </source>
</evidence>
<dbReference type="PANTHER" id="PTHR12468">
    <property type="entry name" value="GPI MANNOSYLTRANSFERASE 2"/>
    <property type="match status" value="1"/>
</dbReference>
<evidence type="ECO:0000313" key="11">
    <source>
        <dbReference type="EMBL" id="OON74961.1"/>
    </source>
</evidence>
<evidence type="ECO:0000256" key="8">
    <source>
        <dbReference type="ARBA" id="ARBA00022989"/>
    </source>
</evidence>
<sequence length="404" mass="43192">MGQRRRDRIRASLRRAAPALLAYTAVRLCGALVALLACLILGLAPYDKLLELWDASWYQHIAAHGYGYEHISHRRHLVYRDLAFFPLYPGLVRALSAALPVSFPVAALLVSWVSGLAAAWGIHAVVERLRGRSTAIALVVLWAALPHAVVLSVPYSEALLTALAAWSLHALLSGRWIWAGALAALAGLSRPNGVAVAAAVGLTGLWVLWQRHRRAARGARSPGSTERPPPRPATARVWGGILLAPAGWVGYVLYVGARQGDVLGGYFAVQHDWGSSFDFGLRMSNYVDHISLDSTPPARLVAVLVVMAGLALFTLLLTPRWQSLPGALLVYVGVLLLIAVGGSSYVSCKPRFLLPAFPLLLPPAVRLVRTAKTRPKAATAFVVTLAGSSVLYGAYLVTLGGAAL</sequence>
<keyword evidence="5" id="KW-0808">Transferase</keyword>
<accession>A0A1V4A3T0</accession>